<protein>
    <recommendedName>
        <fullName evidence="3">Carboxylic ester hydrolase</fullName>
        <ecNumber evidence="3">3.1.1.-</ecNumber>
    </recommendedName>
</protein>
<dbReference type="AlphaFoldDB" id="A0A2B7X8B7"/>
<dbReference type="Gene3D" id="3.40.50.1820">
    <property type="entry name" value="alpha/beta hydrolase"/>
    <property type="match status" value="1"/>
</dbReference>
<dbReference type="PROSITE" id="PS00122">
    <property type="entry name" value="CARBOXYLESTERASE_B_1"/>
    <property type="match status" value="1"/>
</dbReference>
<gene>
    <name evidence="5" type="ORF">AJ79_06887</name>
</gene>
<dbReference type="Pfam" id="PF00135">
    <property type="entry name" value="COesterase"/>
    <property type="match status" value="1"/>
</dbReference>
<reference evidence="5 6" key="1">
    <citation type="submission" date="2017-10" db="EMBL/GenBank/DDBJ databases">
        <title>Comparative genomics in systemic dimorphic fungi from Ajellomycetaceae.</title>
        <authorList>
            <person name="Munoz J.F."/>
            <person name="Mcewen J.G."/>
            <person name="Clay O.K."/>
            <person name="Cuomo C.A."/>
        </authorList>
    </citation>
    <scope>NUCLEOTIDE SEQUENCE [LARGE SCALE GENOMIC DNA]</scope>
    <source>
        <strain evidence="5 6">UAMH5409</strain>
    </source>
</reference>
<feature type="domain" description="Carboxylesterase type B" evidence="4">
    <location>
        <begin position="9"/>
        <end position="455"/>
    </location>
</feature>
<dbReference type="InterPro" id="IPR019826">
    <property type="entry name" value="Carboxylesterase_B_AS"/>
</dbReference>
<evidence type="ECO:0000256" key="2">
    <source>
        <dbReference type="ARBA" id="ARBA00022801"/>
    </source>
</evidence>
<dbReference type="STRING" id="1447875.A0A2B7X8B7"/>
<evidence type="ECO:0000256" key="3">
    <source>
        <dbReference type="RuleBase" id="RU361235"/>
    </source>
</evidence>
<proteinExistence type="inferred from homology"/>
<dbReference type="OrthoDB" id="4181027at2759"/>
<dbReference type="SUPFAM" id="SSF53474">
    <property type="entry name" value="alpha/beta-Hydrolases"/>
    <property type="match status" value="1"/>
</dbReference>
<dbReference type="InterPro" id="IPR029058">
    <property type="entry name" value="AB_hydrolase_fold"/>
</dbReference>
<evidence type="ECO:0000256" key="1">
    <source>
        <dbReference type="ARBA" id="ARBA00005964"/>
    </source>
</evidence>
<dbReference type="EC" id="3.1.1.-" evidence="3"/>
<dbReference type="EMBL" id="PDNB01000128">
    <property type="protein sequence ID" value="PGH05139.1"/>
    <property type="molecule type" value="Genomic_DNA"/>
</dbReference>
<comment type="caution">
    <text evidence="5">The sequence shown here is derived from an EMBL/GenBank/DDBJ whole genome shotgun (WGS) entry which is preliminary data.</text>
</comment>
<dbReference type="Proteomes" id="UP000223968">
    <property type="component" value="Unassembled WGS sequence"/>
</dbReference>
<dbReference type="InterPro" id="IPR002018">
    <property type="entry name" value="CarbesteraseB"/>
</dbReference>
<keyword evidence="6" id="KW-1185">Reference proteome</keyword>
<evidence type="ECO:0000313" key="6">
    <source>
        <dbReference type="Proteomes" id="UP000223968"/>
    </source>
</evidence>
<keyword evidence="2 3" id="KW-0378">Hydrolase</keyword>
<name>A0A2B7X8B7_9EURO</name>
<dbReference type="GO" id="GO:0016787">
    <property type="term" value="F:hydrolase activity"/>
    <property type="evidence" value="ECO:0007669"/>
    <property type="project" value="UniProtKB-KW"/>
</dbReference>
<accession>A0A2B7X8B7</accession>
<sequence length="545" mass="59001">MATIQHPRLGKVFGVVKDSVTSFRGIKYASLKNRLAEPDLLGEYAGQINATKCGPLVISPKDGCDREFGLIQHSLPKPEFTFSDVDGLNLNISTPDDWQKLLGEGNGLPVFVFIHGGGFAIGSNAWPQYDTNRFVKLSVDSGRPVIAVSINYRLGVPGFLTSQELRDAGYKANNGLRDQQTALKWIKKNIAPFGGDPENITVAGESAGSASIWFHLHSKEPLFKRAIMMSGSGLFPKPLPPPVTEFAYSTVIKALGLDGLSAEERINAMVAIPADELMARVPRVPLMAAVDGDIIPSEPTFAKISKLSSAADELPGTKWCEDLAIGACQFDGSIMSIFMPGPKETLNSRFANAVLTTLTGDNEATAKSLLQDYAIPTASKKHSTLTDDCLYPILKFCTDLLFLAPLDAIAANWPGRSSVYLFNQPNPWVGPNKGKPSHVLDIAFLFQNYTEHMTVQQREVGVAFAKDLIGFCHGNGLGNVTGLYRSGNETKKVRVYGDSSKGITVNDGIDMFSEESGVKDTIVKYESAVGLDKIMQAWGKFLSGK</sequence>
<comment type="similarity">
    <text evidence="1 3">Belongs to the type-B carboxylesterase/lipase family.</text>
</comment>
<dbReference type="PANTHER" id="PTHR11559">
    <property type="entry name" value="CARBOXYLESTERASE"/>
    <property type="match status" value="1"/>
</dbReference>
<evidence type="ECO:0000259" key="4">
    <source>
        <dbReference type="Pfam" id="PF00135"/>
    </source>
</evidence>
<dbReference type="InterPro" id="IPR050309">
    <property type="entry name" value="Type-B_Carboxylest/Lipase"/>
</dbReference>
<organism evidence="5 6">
    <name type="scientific">Helicocarpus griseus UAMH5409</name>
    <dbReference type="NCBI Taxonomy" id="1447875"/>
    <lineage>
        <taxon>Eukaryota</taxon>
        <taxon>Fungi</taxon>
        <taxon>Dikarya</taxon>
        <taxon>Ascomycota</taxon>
        <taxon>Pezizomycotina</taxon>
        <taxon>Eurotiomycetes</taxon>
        <taxon>Eurotiomycetidae</taxon>
        <taxon>Onygenales</taxon>
        <taxon>Ajellomycetaceae</taxon>
        <taxon>Helicocarpus</taxon>
    </lineage>
</organism>
<evidence type="ECO:0000313" key="5">
    <source>
        <dbReference type="EMBL" id="PGH05139.1"/>
    </source>
</evidence>